<dbReference type="Proteomes" id="UP001178507">
    <property type="component" value="Unassembled WGS sequence"/>
</dbReference>
<accession>A0AA36NKF8</accession>
<dbReference type="SUPFAM" id="SSF103473">
    <property type="entry name" value="MFS general substrate transporter"/>
    <property type="match status" value="1"/>
</dbReference>
<keyword evidence="1" id="KW-1133">Transmembrane helix</keyword>
<feature type="transmembrane region" description="Helical" evidence="1">
    <location>
        <begin position="152"/>
        <end position="171"/>
    </location>
</feature>
<feature type="transmembrane region" description="Helical" evidence="1">
    <location>
        <begin position="228"/>
        <end position="249"/>
    </location>
</feature>
<protein>
    <recommendedName>
        <fullName evidence="4">MFS transporter</fullName>
    </recommendedName>
</protein>
<comment type="caution">
    <text evidence="2">The sequence shown here is derived from an EMBL/GenBank/DDBJ whole genome shotgun (WGS) entry which is preliminary data.</text>
</comment>
<feature type="transmembrane region" description="Helical" evidence="1">
    <location>
        <begin position="294"/>
        <end position="319"/>
    </location>
</feature>
<evidence type="ECO:0000256" key="1">
    <source>
        <dbReference type="SAM" id="Phobius"/>
    </source>
</evidence>
<reference evidence="2" key="1">
    <citation type="submission" date="2023-08" db="EMBL/GenBank/DDBJ databases">
        <authorList>
            <person name="Chen Y."/>
            <person name="Shah S."/>
            <person name="Dougan E. K."/>
            <person name="Thang M."/>
            <person name="Chan C."/>
        </authorList>
    </citation>
    <scope>NUCLEOTIDE SEQUENCE</scope>
</reference>
<feature type="transmembrane region" description="Helical" evidence="1">
    <location>
        <begin position="261"/>
        <end position="282"/>
    </location>
</feature>
<evidence type="ECO:0000313" key="3">
    <source>
        <dbReference type="Proteomes" id="UP001178507"/>
    </source>
</evidence>
<evidence type="ECO:0008006" key="4">
    <source>
        <dbReference type="Google" id="ProtNLM"/>
    </source>
</evidence>
<dbReference type="PANTHER" id="PTHR23534:SF1">
    <property type="entry name" value="MAJOR FACILITATOR SUPERFAMILY PROTEIN"/>
    <property type="match status" value="1"/>
</dbReference>
<name>A0AA36NKF8_9DINO</name>
<proteinExistence type="predicted"/>
<feature type="transmembrane region" description="Helical" evidence="1">
    <location>
        <begin position="29"/>
        <end position="52"/>
    </location>
</feature>
<keyword evidence="1" id="KW-0812">Transmembrane</keyword>
<feature type="transmembrane region" description="Helical" evidence="1">
    <location>
        <begin position="64"/>
        <end position="81"/>
    </location>
</feature>
<dbReference type="AlphaFoldDB" id="A0AA36NKF8"/>
<keyword evidence="3" id="KW-1185">Reference proteome</keyword>
<feature type="transmembrane region" description="Helical" evidence="1">
    <location>
        <begin position="183"/>
        <end position="208"/>
    </location>
</feature>
<organism evidence="2 3">
    <name type="scientific">Effrenium voratum</name>
    <dbReference type="NCBI Taxonomy" id="2562239"/>
    <lineage>
        <taxon>Eukaryota</taxon>
        <taxon>Sar</taxon>
        <taxon>Alveolata</taxon>
        <taxon>Dinophyceae</taxon>
        <taxon>Suessiales</taxon>
        <taxon>Symbiodiniaceae</taxon>
        <taxon>Effrenium</taxon>
    </lineage>
</organism>
<evidence type="ECO:0000313" key="2">
    <source>
        <dbReference type="EMBL" id="CAJ1405863.1"/>
    </source>
</evidence>
<dbReference type="EMBL" id="CAUJNA010003605">
    <property type="protein sequence ID" value="CAJ1405863.1"/>
    <property type="molecule type" value="Genomic_DNA"/>
</dbReference>
<gene>
    <name evidence="2" type="ORF">EVOR1521_LOCUS27972</name>
</gene>
<dbReference type="InterPro" id="IPR036259">
    <property type="entry name" value="MFS_trans_sf"/>
</dbReference>
<dbReference type="PANTHER" id="PTHR23534">
    <property type="entry name" value="MFS PERMEASE"/>
    <property type="match status" value="1"/>
</dbReference>
<sequence length="346" mass="36237">MSIADEDPKEANVNADAAKGKAEDRWPSVLLLTGAWACAMSVFASAVVTLSLAASPVAPPGAETLPLALALVFQGVANLVLPAEKRCLGLKGAYVLGAVIGFLGCGLVGLGCWVQQFGLQLFGAACMGFSLAHAQNYRFSAVLMLPSNPPKAIGVVLFGGVVGSMTGSAGFTQAKHMLPVEFAGIYVLGAGAHTVALVILACMSFPPVPGSTGDKARSLGQLLRQPRCAAAVLAMASSYGMMLVLMAPSPVVMQRFYSIPYVPNTLAMMGHMACMFSPSLITGSAVNRYGPMKVIMLGVLLGFSCALLLWCFGLLRWAWLCWASAGTSCSWEAPRCWAAPTKPRRR</sequence>
<feature type="transmembrane region" description="Helical" evidence="1">
    <location>
        <begin position="93"/>
        <end position="111"/>
    </location>
</feature>
<keyword evidence="1" id="KW-0472">Membrane</keyword>